<gene>
    <name evidence="2" type="ORF">FRACYDRAFT_269545</name>
</gene>
<evidence type="ECO:0000313" key="2">
    <source>
        <dbReference type="EMBL" id="OEU14190.1"/>
    </source>
</evidence>
<evidence type="ECO:0000256" key="1">
    <source>
        <dbReference type="SAM" id="MobiDB-lite"/>
    </source>
</evidence>
<dbReference type="Proteomes" id="UP000095751">
    <property type="component" value="Unassembled WGS sequence"/>
</dbReference>
<dbReference type="InParanoid" id="A0A1E7F7P6"/>
<keyword evidence="3" id="KW-1185">Reference proteome</keyword>
<proteinExistence type="predicted"/>
<dbReference type="EMBL" id="KV784360">
    <property type="protein sequence ID" value="OEU14190.1"/>
    <property type="molecule type" value="Genomic_DNA"/>
</dbReference>
<feature type="compositionally biased region" description="Low complexity" evidence="1">
    <location>
        <begin position="41"/>
        <end position="58"/>
    </location>
</feature>
<name>A0A1E7F7P6_9STRA</name>
<organism evidence="2 3">
    <name type="scientific">Fragilariopsis cylindrus CCMP1102</name>
    <dbReference type="NCBI Taxonomy" id="635003"/>
    <lineage>
        <taxon>Eukaryota</taxon>
        <taxon>Sar</taxon>
        <taxon>Stramenopiles</taxon>
        <taxon>Ochrophyta</taxon>
        <taxon>Bacillariophyta</taxon>
        <taxon>Bacillariophyceae</taxon>
        <taxon>Bacillariophycidae</taxon>
        <taxon>Bacillariales</taxon>
        <taxon>Bacillariaceae</taxon>
        <taxon>Fragilariopsis</taxon>
    </lineage>
</organism>
<feature type="region of interest" description="Disordered" evidence="1">
    <location>
        <begin position="30"/>
        <end position="58"/>
    </location>
</feature>
<dbReference type="KEGG" id="fcy:FRACYDRAFT_269545"/>
<reference evidence="2 3" key="1">
    <citation type="submission" date="2016-09" db="EMBL/GenBank/DDBJ databases">
        <title>Extensive genetic diversity and differential bi-allelic expression allows diatom success in the polar Southern Ocean.</title>
        <authorList>
            <consortium name="DOE Joint Genome Institute"/>
            <person name="Mock T."/>
            <person name="Otillar R.P."/>
            <person name="Strauss J."/>
            <person name="Dupont C."/>
            <person name="Frickenhaus S."/>
            <person name="Maumus F."/>
            <person name="Mcmullan M."/>
            <person name="Sanges R."/>
            <person name="Schmutz J."/>
            <person name="Toseland A."/>
            <person name="Valas R."/>
            <person name="Veluchamy A."/>
            <person name="Ward B.J."/>
            <person name="Allen A."/>
            <person name="Barry K."/>
            <person name="Falciatore A."/>
            <person name="Ferrante M."/>
            <person name="Fortunato A.E."/>
            <person name="Gloeckner G."/>
            <person name="Gruber A."/>
            <person name="Hipkin R."/>
            <person name="Janech M."/>
            <person name="Kroth P."/>
            <person name="Leese F."/>
            <person name="Lindquist E."/>
            <person name="Lyon B.R."/>
            <person name="Martin J."/>
            <person name="Mayer C."/>
            <person name="Parker M."/>
            <person name="Quesneville H."/>
            <person name="Raymond J."/>
            <person name="Uhlig C."/>
            <person name="Valentin K.U."/>
            <person name="Worden A.Z."/>
            <person name="Armbrust E.V."/>
            <person name="Bowler C."/>
            <person name="Green B."/>
            <person name="Moulton V."/>
            <person name="Van Oosterhout C."/>
            <person name="Grigoriev I."/>
        </authorList>
    </citation>
    <scope>NUCLEOTIDE SEQUENCE [LARGE SCALE GENOMIC DNA]</scope>
    <source>
        <strain evidence="2 3">CCMP1102</strain>
    </source>
</reference>
<sequence>MCCGYGLGSFSGLVDGVEMFSNDGEFDTSTNQTFTVPDGAPSEFPTSSPTSSPTDFPTFNPTVIEDICADKDNFRWKGKENRDCQWLRRKKGNKRKKLCTRFGKVGGEKLRVYEWCPTTCATVDLGACT</sequence>
<evidence type="ECO:0000313" key="3">
    <source>
        <dbReference type="Proteomes" id="UP000095751"/>
    </source>
</evidence>
<dbReference type="AlphaFoldDB" id="A0A1E7F7P6"/>
<protein>
    <submittedName>
        <fullName evidence="2">Uncharacterized protein</fullName>
    </submittedName>
</protein>
<accession>A0A1E7F7P6</accession>